<evidence type="ECO:0000313" key="1">
    <source>
        <dbReference type="EMBL" id="PTX43477.1"/>
    </source>
</evidence>
<organism evidence="1 2">
    <name type="scientific">Christiangramia gaetbulicola</name>
    <dbReference type="NCBI Taxonomy" id="703340"/>
    <lineage>
        <taxon>Bacteria</taxon>
        <taxon>Pseudomonadati</taxon>
        <taxon>Bacteroidota</taxon>
        <taxon>Flavobacteriia</taxon>
        <taxon>Flavobacteriales</taxon>
        <taxon>Flavobacteriaceae</taxon>
        <taxon>Christiangramia</taxon>
    </lineage>
</organism>
<accession>A0A2T6AI62</accession>
<dbReference type="PROSITE" id="PS51257">
    <property type="entry name" value="PROKAR_LIPOPROTEIN"/>
    <property type="match status" value="1"/>
</dbReference>
<evidence type="ECO:0000313" key="2">
    <source>
        <dbReference type="Proteomes" id="UP000244174"/>
    </source>
</evidence>
<reference evidence="1 2" key="1">
    <citation type="submission" date="2018-04" db="EMBL/GenBank/DDBJ databases">
        <title>Genomic Encyclopedia of Archaeal and Bacterial Type Strains, Phase II (KMG-II): from individual species to whole genera.</title>
        <authorList>
            <person name="Goeker M."/>
        </authorList>
    </citation>
    <scope>NUCLEOTIDE SEQUENCE [LARGE SCALE GENOMIC DNA]</scope>
    <source>
        <strain evidence="1 2">DSM 23082</strain>
    </source>
</reference>
<dbReference type="OrthoDB" id="1077692at2"/>
<proteinExistence type="predicted"/>
<dbReference type="AlphaFoldDB" id="A0A2T6AI62"/>
<gene>
    <name evidence="1" type="ORF">C8P64_2005</name>
</gene>
<dbReference type="RefSeq" id="WP_108171902.1">
    <property type="nucleotide sequence ID" value="NZ_QBKQ01000002.1"/>
</dbReference>
<sequence length="192" mass="22506">MKRILYFTFSIFSILTVFTSCWWQSEGNSTKITGNYYLHWVDDKADQSILRSSGDGKSGFIQVPETVYAVGYNDSYIIAKQHPNLEKEIEERLFNNFQGEDYLLTNPSDTIYLSKDDKVYEKNGKWYHTINGWNPPDSLKPYRGKTLYHIIDINNEGQESYVLDNEEEFLNKREELGIPKDLDFTIIDKELE</sequence>
<protein>
    <submittedName>
        <fullName evidence="1">Uncharacterized protein</fullName>
    </submittedName>
</protein>
<comment type="caution">
    <text evidence="1">The sequence shown here is derived from an EMBL/GenBank/DDBJ whole genome shotgun (WGS) entry which is preliminary data.</text>
</comment>
<name>A0A2T6AI62_9FLAO</name>
<keyword evidence="2" id="KW-1185">Reference proteome</keyword>
<dbReference type="EMBL" id="QBKQ01000002">
    <property type="protein sequence ID" value="PTX43477.1"/>
    <property type="molecule type" value="Genomic_DNA"/>
</dbReference>
<dbReference type="Proteomes" id="UP000244174">
    <property type="component" value="Unassembled WGS sequence"/>
</dbReference>